<accession>A0A0D8FX96</accession>
<dbReference type="OrthoDB" id="2065409at2"/>
<proteinExistence type="predicted"/>
<dbReference type="STRING" id="1121877.FEAC_07090"/>
<keyword evidence="3" id="KW-1185">Reference proteome</keyword>
<reference evidence="2 3" key="1">
    <citation type="submission" date="2015-01" db="EMBL/GenBank/DDBJ databases">
        <title>Draft genome of the acidophilic iron oxidizer Ferrimicrobium acidiphilum strain T23.</title>
        <authorList>
            <person name="Poehlein A."/>
            <person name="Eisen S."/>
            <person name="Schloemann M."/>
            <person name="Johnson B.D."/>
            <person name="Daniel R."/>
            <person name="Muehling M."/>
        </authorList>
    </citation>
    <scope>NUCLEOTIDE SEQUENCE [LARGE SCALE GENOMIC DNA]</scope>
    <source>
        <strain evidence="2 3">T23</strain>
    </source>
</reference>
<evidence type="ECO:0000313" key="2">
    <source>
        <dbReference type="EMBL" id="KJE77599.1"/>
    </source>
</evidence>
<dbReference type="EMBL" id="JXUW01000004">
    <property type="protein sequence ID" value="KJE77599.1"/>
    <property type="molecule type" value="Genomic_DNA"/>
</dbReference>
<dbReference type="InterPro" id="IPR017895">
    <property type="entry name" value="HTH_IS408/IS1162_type"/>
</dbReference>
<protein>
    <recommendedName>
        <fullName evidence="1">HTH IS408-type domain-containing protein</fullName>
    </recommendedName>
</protein>
<organism evidence="2 3">
    <name type="scientific">Ferrimicrobium acidiphilum DSM 19497</name>
    <dbReference type="NCBI Taxonomy" id="1121877"/>
    <lineage>
        <taxon>Bacteria</taxon>
        <taxon>Bacillati</taxon>
        <taxon>Actinomycetota</taxon>
        <taxon>Acidimicrobiia</taxon>
        <taxon>Acidimicrobiales</taxon>
        <taxon>Acidimicrobiaceae</taxon>
        <taxon>Ferrimicrobium</taxon>
    </lineage>
</organism>
<comment type="caution">
    <text evidence="2">The sequence shown here is derived from an EMBL/GenBank/DDBJ whole genome shotgun (WGS) entry which is preliminary data.</text>
</comment>
<evidence type="ECO:0000313" key="3">
    <source>
        <dbReference type="Proteomes" id="UP000032336"/>
    </source>
</evidence>
<dbReference type="GeneID" id="78372009"/>
<feature type="domain" description="HTH IS408-type" evidence="1">
    <location>
        <begin position="11"/>
        <end position="91"/>
    </location>
</feature>
<dbReference type="RefSeq" id="WP_035388634.1">
    <property type="nucleotide sequence ID" value="NZ_JQKF01000003.1"/>
</dbReference>
<sequence length="164" mass="18575">MSRPRIIMRQIREVLRLSLSERRSIREISQACSLPKSTVSDYVKRAKQAGLCWPLPDDLDDDGLESLLFGTSTPTVGAKPMPDLGYLHRELKRPHMTLMLLWVEYREAHPDGYGYTQFCAYYPGFAGMASSAQPLRNTYTSICTSFVFTLQPPLSVLPYPQGQN</sequence>
<dbReference type="PROSITE" id="PS50532">
    <property type="entry name" value="HTH_IS408"/>
    <property type="match status" value="1"/>
</dbReference>
<dbReference type="AlphaFoldDB" id="A0A0D8FX96"/>
<evidence type="ECO:0000259" key="1">
    <source>
        <dbReference type="PROSITE" id="PS50532"/>
    </source>
</evidence>
<name>A0A0D8FX96_9ACTN</name>
<gene>
    <name evidence="2" type="ORF">FEAC_07090</name>
</gene>
<dbReference type="Proteomes" id="UP000032336">
    <property type="component" value="Unassembled WGS sequence"/>
</dbReference>